<organism evidence="3 4">
    <name type="scientific">Arthrobacter globiformis (strain ATCC 8010 / DSM 20124 / JCM 1332 / NBRC 12137 / NCIMB 8907 / NRRL B-2979 / 168)</name>
    <dbReference type="NCBI Taxonomy" id="1077972"/>
    <lineage>
        <taxon>Bacteria</taxon>
        <taxon>Bacillati</taxon>
        <taxon>Actinomycetota</taxon>
        <taxon>Actinomycetes</taxon>
        <taxon>Micrococcales</taxon>
        <taxon>Micrococcaceae</taxon>
        <taxon>Arthrobacter</taxon>
    </lineage>
</organism>
<accession>H0QSC4</accession>
<feature type="domain" description="4'-phosphopantetheinyl transferase" evidence="2">
    <location>
        <begin position="138"/>
        <end position="201"/>
    </location>
</feature>
<dbReference type="Pfam" id="PF01648">
    <property type="entry name" value="ACPS"/>
    <property type="match status" value="1"/>
</dbReference>
<dbReference type="AlphaFoldDB" id="H0QSC4"/>
<comment type="caution">
    <text evidence="3">The sequence shown here is derived from an EMBL/GenBank/DDBJ whole genome shotgun (WGS) entry which is preliminary data.</text>
</comment>
<dbReference type="Proteomes" id="UP000003828">
    <property type="component" value="Unassembled WGS sequence"/>
</dbReference>
<evidence type="ECO:0000256" key="1">
    <source>
        <dbReference type="ARBA" id="ARBA00022679"/>
    </source>
</evidence>
<dbReference type="eggNOG" id="COG2091">
    <property type="taxonomic scope" value="Bacteria"/>
</dbReference>
<dbReference type="GO" id="GO:0008897">
    <property type="term" value="F:holo-[acyl-carrier-protein] synthase activity"/>
    <property type="evidence" value="ECO:0007669"/>
    <property type="project" value="InterPro"/>
</dbReference>
<evidence type="ECO:0000313" key="4">
    <source>
        <dbReference type="Proteomes" id="UP000003828"/>
    </source>
</evidence>
<gene>
    <name evidence="3" type="ORF">ARGLB_091_00660</name>
</gene>
<dbReference type="EMBL" id="BAEG01000091">
    <property type="protein sequence ID" value="GAB15725.1"/>
    <property type="molecule type" value="Genomic_DNA"/>
</dbReference>
<dbReference type="STRING" id="1077972.ARGLB_091_00660"/>
<keyword evidence="4" id="KW-1185">Reference proteome</keyword>
<dbReference type="Gene3D" id="3.90.470.20">
    <property type="entry name" value="4'-phosphopantetheinyl transferase domain"/>
    <property type="match status" value="1"/>
</dbReference>
<keyword evidence="1 3" id="KW-0808">Transferase</keyword>
<dbReference type="InterPro" id="IPR008278">
    <property type="entry name" value="4-PPantetheinyl_Trfase_dom"/>
</dbReference>
<protein>
    <submittedName>
        <fullName evidence="3">Putative phosphopantetheinyl transferase</fullName>
    </submittedName>
</protein>
<sequence>MTYQQCSDPSGDGVQMPADPDISRLLLAAVNLSAVDLGQSDTLEENERQRAASFGSGIQRDRFLAGRIALRRHAAEAAGTGAGALRADYVCRECTRDDHVHGMPRYQAGPSGQTVLASLSRAGDWCLLAATTDEQVLGVGVDLEGSTAAGFDGFGQVALSARERELLESVEPALRPGLQTRLWTRKEAVLKALGRGLAAIDPSLVDVAGPVPLLPAFLQDPGVPVVGDRDGGCRRWLVEAVNPGSVGLPDSFTAVVALVMQPRR</sequence>
<evidence type="ECO:0000259" key="2">
    <source>
        <dbReference type="Pfam" id="PF01648"/>
    </source>
</evidence>
<reference evidence="3 4" key="1">
    <citation type="submission" date="2011-12" db="EMBL/GenBank/DDBJ databases">
        <title>Whole genome shotgun sequence of Arthrobacter globiformis NBRC 12137.</title>
        <authorList>
            <person name="Miyazawa S."/>
            <person name="Hosoyama A."/>
            <person name="Tsuchikane K."/>
            <person name="Katsumata H."/>
            <person name="Yamazaki S."/>
            <person name="Fujita N."/>
        </authorList>
    </citation>
    <scope>NUCLEOTIDE SEQUENCE [LARGE SCALE GENOMIC DNA]</scope>
    <source>
        <strain evidence="3 4">NBRC 12137</strain>
    </source>
</reference>
<dbReference type="InterPro" id="IPR037143">
    <property type="entry name" value="4-PPantetheinyl_Trfase_dom_sf"/>
</dbReference>
<proteinExistence type="predicted"/>
<evidence type="ECO:0000313" key="3">
    <source>
        <dbReference type="EMBL" id="GAB15725.1"/>
    </source>
</evidence>
<dbReference type="SUPFAM" id="SSF56214">
    <property type="entry name" value="4'-phosphopantetheinyl transferase"/>
    <property type="match status" value="2"/>
</dbReference>
<name>H0QSC4_ARTG1</name>
<dbReference type="GO" id="GO:0000287">
    <property type="term" value="F:magnesium ion binding"/>
    <property type="evidence" value="ECO:0007669"/>
    <property type="project" value="InterPro"/>
</dbReference>